<proteinExistence type="predicted"/>
<reference evidence="1" key="1">
    <citation type="journal article" date="2023" name="Insect Mol. Biol.">
        <title>Genome sequencing provides insights into the evolution of gene families encoding plant cell wall-degrading enzymes in longhorned beetles.</title>
        <authorList>
            <person name="Shin N.R."/>
            <person name="Okamura Y."/>
            <person name="Kirsch R."/>
            <person name="Pauchet Y."/>
        </authorList>
    </citation>
    <scope>NUCLEOTIDE SEQUENCE</scope>
    <source>
        <strain evidence="1">MMC_N1</strain>
    </source>
</reference>
<accession>A0ABQ9JLH0</accession>
<keyword evidence="2" id="KW-1185">Reference proteome</keyword>
<evidence type="ECO:0000313" key="2">
    <source>
        <dbReference type="Proteomes" id="UP001162164"/>
    </source>
</evidence>
<gene>
    <name evidence="1" type="ORF">NQ317_015657</name>
</gene>
<dbReference type="Proteomes" id="UP001162164">
    <property type="component" value="Unassembled WGS sequence"/>
</dbReference>
<protein>
    <submittedName>
        <fullName evidence="1">Uncharacterized protein</fullName>
    </submittedName>
</protein>
<name>A0ABQ9JLH0_9CUCU</name>
<comment type="caution">
    <text evidence="1">The sequence shown here is derived from an EMBL/GenBank/DDBJ whole genome shotgun (WGS) entry which is preliminary data.</text>
</comment>
<dbReference type="EMBL" id="JAPWTJ010000406">
    <property type="protein sequence ID" value="KAJ8978747.1"/>
    <property type="molecule type" value="Genomic_DNA"/>
</dbReference>
<evidence type="ECO:0000313" key="1">
    <source>
        <dbReference type="EMBL" id="KAJ8978747.1"/>
    </source>
</evidence>
<organism evidence="1 2">
    <name type="scientific">Molorchus minor</name>
    <dbReference type="NCBI Taxonomy" id="1323400"/>
    <lineage>
        <taxon>Eukaryota</taxon>
        <taxon>Metazoa</taxon>
        <taxon>Ecdysozoa</taxon>
        <taxon>Arthropoda</taxon>
        <taxon>Hexapoda</taxon>
        <taxon>Insecta</taxon>
        <taxon>Pterygota</taxon>
        <taxon>Neoptera</taxon>
        <taxon>Endopterygota</taxon>
        <taxon>Coleoptera</taxon>
        <taxon>Polyphaga</taxon>
        <taxon>Cucujiformia</taxon>
        <taxon>Chrysomeloidea</taxon>
        <taxon>Cerambycidae</taxon>
        <taxon>Lamiinae</taxon>
        <taxon>Monochamini</taxon>
        <taxon>Molorchus</taxon>
    </lineage>
</organism>
<sequence length="155" mass="17573">MWLDGWNYDMLWNTGIRNSVVKTELSLCRLRLGQWSAAGLRLSAEHGYLRFFTFSVSAMALGVFNRAQIHRGTVPQLRVCESYLQCPSKLRDPDFEVSRKKIIYLTSTNVRIFAHNTGGPSSFQSPLYANNSLYIRRRAAVEVSKIAKKIGGDDP</sequence>